<organism evidence="1 2">
    <name type="scientific">Paenibacillus mucilaginosus K02</name>
    <dbReference type="NCBI Taxonomy" id="997761"/>
    <lineage>
        <taxon>Bacteria</taxon>
        <taxon>Bacillati</taxon>
        <taxon>Bacillota</taxon>
        <taxon>Bacilli</taxon>
        <taxon>Bacillales</taxon>
        <taxon>Paenibacillaceae</taxon>
        <taxon>Paenibacillus</taxon>
    </lineage>
</organism>
<accession>I0BGX5</accession>
<name>I0BGX5_9BACL</name>
<evidence type="ECO:0000313" key="1">
    <source>
        <dbReference type="EMBL" id="AFH61622.1"/>
    </source>
</evidence>
<proteinExistence type="predicted"/>
<protein>
    <submittedName>
        <fullName evidence="1">Uncharacterized protein</fullName>
    </submittedName>
</protein>
<evidence type="ECO:0000313" key="2">
    <source>
        <dbReference type="Proteomes" id="UP000007392"/>
    </source>
</evidence>
<gene>
    <name evidence="1" type="ORF">B2K_12990</name>
</gene>
<reference evidence="1 2" key="1">
    <citation type="submission" date="2013-06" db="EMBL/GenBank/DDBJ databases">
        <title>Complete genome sequence of Paenibacillus mucilaginosus K02.</title>
        <authorList>
            <person name="Xiao B."/>
            <person name="Sun L."/>
            <person name="Xiao L."/>
            <person name="Lian B."/>
        </authorList>
    </citation>
    <scope>NUCLEOTIDE SEQUENCE [LARGE SCALE GENOMIC DNA]</scope>
    <source>
        <strain evidence="1 2">K02</strain>
    </source>
</reference>
<dbReference type="Proteomes" id="UP000007392">
    <property type="component" value="Chromosome"/>
</dbReference>
<dbReference type="EMBL" id="CP003422">
    <property type="protein sequence ID" value="AFH61622.1"/>
    <property type="molecule type" value="Genomic_DNA"/>
</dbReference>
<dbReference type="HOGENOM" id="CLU_2790015_0_0_9"/>
<dbReference type="AlphaFoldDB" id="I0BGX5"/>
<dbReference type="KEGG" id="pmw:B2K_12990"/>
<sequence>MKHQKACLPLSHIDNAYIKVTFVHLMWSPGYLQEGRPLLRWGYSRRFKAQVNRKAAADARFLQRFLFT</sequence>